<dbReference type="GO" id="GO:0030414">
    <property type="term" value="F:peptidase inhibitor activity"/>
    <property type="evidence" value="ECO:0007669"/>
    <property type="project" value="UniProtKB-KW"/>
</dbReference>
<evidence type="ECO:0000313" key="5">
    <source>
        <dbReference type="EMBL" id="SNX34433.1"/>
    </source>
</evidence>
<accession>A0A4Q8K596</accession>
<dbReference type="EMBL" id="HAHK01000201">
    <property type="protein sequence ID" value="SNX34433.1"/>
    <property type="molecule type" value="Transcribed_RNA"/>
</dbReference>
<dbReference type="PANTHER" id="PTHR23259:SF70">
    <property type="entry name" value="ACCESSORY GLAND PROTEIN ACP62F-RELATED"/>
    <property type="match status" value="1"/>
</dbReference>
<sequence>MASSTIFLTGVFLISALVFSTQSEETCPALSSWSQCTAGCRRTCRNPNPKICFLVCLSGCVCHRPYVYDENKRLCVPPDQCSYSRKRKTKLAGIFQ</sequence>
<name>A0A4Q8K596_9ARAC</name>
<reference evidence="5" key="1">
    <citation type="submission" date="2017-05" db="EMBL/GenBank/DDBJ databases">
        <authorList>
            <person name="QRISCLOUD D."/>
        </authorList>
    </citation>
    <scope>NUCLEOTIDE SEQUENCE</scope>
</reference>
<reference evidence="5" key="2">
    <citation type="submission" date="2019-05" db="EMBL/GenBank/DDBJ databases">
        <title>Unravelling the molecular evolution of spider venoms.</title>
        <authorList>
            <person name="Pineda S."/>
        </authorList>
    </citation>
    <scope>NUCLEOTIDE SEQUENCE</scope>
</reference>
<dbReference type="Pfam" id="PF01826">
    <property type="entry name" value="TIL"/>
    <property type="match status" value="1"/>
</dbReference>
<evidence type="ECO:0000256" key="3">
    <source>
        <dbReference type="SAM" id="SignalP"/>
    </source>
</evidence>
<proteinExistence type="predicted"/>
<feature type="domain" description="TIL" evidence="4">
    <location>
        <begin position="27"/>
        <end position="81"/>
    </location>
</feature>
<dbReference type="InterPro" id="IPR002919">
    <property type="entry name" value="TIL_dom"/>
</dbReference>
<keyword evidence="2" id="KW-1015">Disulfide bond</keyword>
<dbReference type="SUPFAM" id="SSF57567">
    <property type="entry name" value="Serine protease inhibitors"/>
    <property type="match status" value="1"/>
</dbReference>
<dbReference type="Gene3D" id="2.10.25.10">
    <property type="entry name" value="Laminin"/>
    <property type="match status" value="1"/>
</dbReference>
<dbReference type="AlphaFoldDB" id="A0A4Q8K596"/>
<dbReference type="InterPro" id="IPR051368">
    <property type="entry name" value="SerProtInhib-TIL_Domain"/>
</dbReference>
<evidence type="ECO:0000256" key="1">
    <source>
        <dbReference type="ARBA" id="ARBA00022690"/>
    </source>
</evidence>
<organism evidence="5">
    <name type="scientific">Liphistius sp. SGP-2016</name>
    <dbReference type="NCBI Taxonomy" id="1905180"/>
    <lineage>
        <taxon>Eukaryota</taxon>
        <taxon>Metazoa</taxon>
        <taxon>Ecdysozoa</taxon>
        <taxon>Arthropoda</taxon>
        <taxon>Chelicerata</taxon>
        <taxon>Arachnida</taxon>
        <taxon>Araneae</taxon>
        <taxon>Mesothelae</taxon>
        <taxon>Liphistiidae</taxon>
        <taxon>Liphistius</taxon>
    </lineage>
</organism>
<keyword evidence="1" id="KW-0646">Protease inhibitor</keyword>
<feature type="chain" id="PRO_5033444587" evidence="3">
    <location>
        <begin position="24"/>
        <end position="96"/>
    </location>
</feature>
<evidence type="ECO:0000259" key="4">
    <source>
        <dbReference type="Pfam" id="PF01826"/>
    </source>
</evidence>
<dbReference type="EMBL" id="HAHK01000121">
    <property type="protein sequence ID" value="SNX33768.1"/>
    <property type="molecule type" value="Transcribed_RNA"/>
</dbReference>
<dbReference type="InterPro" id="IPR036084">
    <property type="entry name" value="Ser_inhib-like_sf"/>
</dbReference>
<keyword evidence="3" id="KW-0732">Signal</keyword>
<dbReference type="PANTHER" id="PTHR23259">
    <property type="entry name" value="RIDDLE"/>
    <property type="match status" value="1"/>
</dbReference>
<dbReference type="CDD" id="cd19941">
    <property type="entry name" value="TIL"/>
    <property type="match status" value="1"/>
</dbReference>
<feature type="signal peptide" evidence="3">
    <location>
        <begin position="1"/>
        <end position="23"/>
    </location>
</feature>
<protein>
    <submittedName>
        <fullName evidence="5">U22-Liphistoxin-Lsp1a_1</fullName>
    </submittedName>
</protein>
<evidence type="ECO:0000256" key="2">
    <source>
        <dbReference type="ARBA" id="ARBA00023157"/>
    </source>
</evidence>